<dbReference type="KEGG" id="luo:HHL09_21370"/>
<dbReference type="CDD" id="cd00077">
    <property type="entry name" value="HDc"/>
    <property type="match status" value="1"/>
</dbReference>
<reference evidence="2 3" key="1">
    <citation type="submission" date="2020-04" db="EMBL/GenBank/DDBJ databases">
        <title>Luteolibacter sp. G-1-1-1 isolated from soil.</title>
        <authorList>
            <person name="Dahal R.H."/>
        </authorList>
    </citation>
    <scope>NUCLEOTIDE SEQUENCE [LARGE SCALE GENOMIC DNA]</scope>
    <source>
        <strain evidence="2 3">G-1-1-1</strain>
    </source>
</reference>
<dbReference type="SUPFAM" id="SSF109604">
    <property type="entry name" value="HD-domain/PDEase-like"/>
    <property type="match status" value="1"/>
</dbReference>
<dbReference type="EMBL" id="CP051774">
    <property type="protein sequence ID" value="QJE98223.1"/>
    <property type="molecule type" value="Genomic_DNA"/>
</dbReference>
<evidence type="ECO:0000313" key="3">
    <source>
        <dbReference type="Proteomes" id="UP000501812"/>
    </source>
</evidence>
<keyword evidence="3" id="KW-1185">Reference proteome</keyword>
<dbReference type="AlphaFoldDB" id="A0A858RQM6"/>
<dbReference type="InterPro" id="IPR006674">
    <property type="entry name" value="HD_domain"/>
</dbReference>
<accession>A0A858RQM6</accession>
<dbReference type="Gene3D" id="1.10.3210.10">
    <property type="entry name" value="Hypothetical protein af1432"/>
    <property type="match status" value="1"/>
</dbReference>
<sequence length="212" mass="24106">MKHRIADIIIPDSKLATEATELLREHGTELLYNHSLRVFIFAALRGEREKMKYDPELLYISAIFHDLGLVPPYSSPDERFEVDGANAARTFLQQHGIPEQTADIAWDAIALHTTPGITKWKKPEVALLANGVKLDVVGVGYEELSREQREEIVAAFPRPNFKQEIVRAFFDGISHKPFTCYGNIKADVCERLLPGYKRPNFVEMIENSPWAE</sequence>
<dbReference type="InterPro" id="IPR003607">
    <property type="entry name" value="HD/PDEase_dom"/>
</dbReference>
<gene>
    <name evidence="2" type="ORF">HHL09_21370</name>
</gene>
<dbReference type="RefSeq" id="WP_169456682.1">
    <property type="nucleotide sequence ID" value="NZ_CP051774.1"/>
</dbReference>
<feature type="domain" description="HD" evidence="1">
    <location>
        <begin position="31"/>
        <end position="137"/>
    </location>
</feature>
<dbReference type="Pfam" id="PF01966">
    <property type="entry name" value="HD"/>
    <property type="match status" value="1"/>
</dbReference>
<evidence type="ECO:0000259" key="1">
    <source>
        <dbReference type="PROSITE" id="PS51831"/>
    </source>
</evidence>
<proteinExistence type="predicted"/>
<organism evidence="2 3">
    <name type="scientific">Luteolibacter luteus</name>
    <dbReference type="NCBI Taxonomy" id="2728835"/>
    <lineage>
        <taxon>Bacteria</taxon>
        <taxon>Pseudomonadati</taxon>
        <taxon>Verrucomicrobiota</taxon>
        <taxon>Verrucomicrobiia</taxon>
        <taxon>Verrucomicrobiales</taxon>
        <taxon>Verrucomicrobiaceae</taxon>
        <taxon>Luteolibacter</taxon>
    </lineage>
</organism>
<dbReference type="PROSITE" id="PS51831">
    <property type="entry name" value="HD"/>
    <property type="match status" value="1"/>
</dbReference>
<evidence type="ECO:0000313" key="2">
    <source>
        <dbReference type="EMBL" id="QJE98223.1"/>
    </source>
</evidence>
<name>A0A858RQM6_9BACT</name>
<dbReference type="PANTHER" id="PTHR35569">
    <property type="entry name" value="CYANAMIDE HYDRATASE DDI2-RELATED"/>
    <property type="match status" value="1"/>
</dbReference>
<protein>
    <submittedName>
        <fullName evidence="2">HD domain-containing protein</fullName>
    </submittedName>
</protein>
<dbReference type="PANTHER" id="PTHR35569:SF1">
    <property type="entry name" value="CYANAMIDE HYDRATASE DDI2-RELATED"/>
    <property type="match status" value="1"/>
</dbReference>
<dbReference type="Proteomes" id="UP000501812">
    <property type="component" value="Chromosome"/>
</dbReference>